<dbReference type="AlphaFoldDB" id="A0A1I5W9C8"/>
<gene>
    <name evidence="3" type="ORF">SAMN05518683_11946</name>
</gene>
<keyword evidence="4" id="KW-1185">Reference proteome</keyword>
<dbReference type="Proteomes" id="UP000198892">
    <property type="component" value="Unassembled WGS sequence"/>
</dbReference>
<evidence type="ECO:0000313" key="4">
    <source>
        <dbReference type="Proteomes" id="UP000198892"/>
    </source>
</evidence>
<evidence type="ECO:0000313" key="3">
    <source>
        <dbReference type="EMBL" id="SFQ16281.1"/>
    </source>
</evidence>
<dbReference type="PROSITE" id="PS51257">
    <property type="entry name" value="PROKAR_LIPOPROTEIN"/>
    <property type="match status" value="1"/>
</dbReference>
<evidence type="ECO:0000256" key="1">
    <source>
        <dbReference type="SAM" id="MobiDB-lite"/>
    </source>
</evidence>
<dbReference type="Gene3D" id="3.40.190.10">
    <property type="entry name" value="Periplasmic binding protein-like II"/>
    <property type="match status" value="2"/>
</dbReference>
<feature type="signal peptide" evidence="2">
    <location>
        <begin position="1"/>
        <end position="24"/>
    </location>
</feature>
<proteinExistence type="predicted"/>
<keyword evidence="3" id="KW-0813">Transport</keyword>
<dbReference type="PANTHER" id="PTHR43649:SF11">
    <property type="entry name" value="ABC TRANSPORTER SUBSTRATE-BINDING PROTEIN YESO-RELATED"/>
    <property type="match status" value="1"/>
</dbReference>
<organism evidence="3 4">
    <name type="scientific">Salibacterium halotolerans</name>
    <dbReference type="NCBI Taxonomy" id="1884432"/>
    <lineage>
        <taxon>Bacteria</taxon>
        <taxon>Bacillati</taxon>
        <taxon>Bacillota</taxon>
        <taxon>Bacilli</taxon>
        <taxon>Bacillales</taxon>
        <taxon>Bacillaceae</taxon>
    </lineage>
</organism>
<dbReference type="InterPro" id="IPR050490">
    <property type="entry name" value="Bact_solute-bd_prot1"/>
</dbReference>
<feature type="region of interest" description="Disordered" evidence="1">
    <location>
        <begin position="29"/>
        <end position="59"/>
    </location>
</feature>
<reference evidence="4" key="1">
    <citation type="submission" date="2016-10" db="EMBL/GenBank/DDBJ databases">
        <authorList>
            <person name="Varghese N."/>
            <person name="Submissions S."/>
        </authorList>
    </citation>
    <scope>NUCLEOTIDE SEQUENCE [LARGE SCALE GENOMIC DNA]</scope>
    <source>
        <strain evidence="4">S7</strain>
    </source>
</reference>
<dbReference type="SUPFAM" id="SSF53850">
    <property type="entry name" value="Periplasmic binding protein-like II"/>
    <property type="match status" value="1"/>
</dbReference>
<feature type="compositionally biased region" description="Gly residues" evidence="1">
    <location>
        <begin position="40"/>
        <end position="52"/>
    </location>
</feature>
<accession>A0A1I5W9C8</accession>
<feature type="chain" id="PRO_5011590163" evidence="2">
    <location>
        <begin position="25"/>
        <end position="455"/>
    </location>
</feature>
<name>A0A1I5W9C8_9BACI</name>
<evidence type="ECO:0000256" key="2">
    <source>
        <dbReference type="SAM" id="SignalP"/>
    </source>
</evidence>
<keyword evidence="2" id="KW-0732">Signal</keyword>
<sequence length="455" mass="49968">MKHLKKVWLLLCAALMIVFIAACAGSGTGGGQEAGSDSGSSGGSSDSGGGSDEGSSEGEIELRMSWWGSQTRHDMTEEIITMYEEQNPNVTINTEFSGFDGYFERMAAQASGGNLPDIMQQNFGEYVNQYAAEGLLADLGPFIEDGTINLEGVDDTVIESGQVNGTQVGIPTGTNAMMVAYNPKHFEGTDVEMPSNDWTWQEYLDITSGISEATGHYGVSYTEPDNFFEYYLREKGESLFNEDGTGLGYENDQLLADYFSMMKQQIDNGVSPDYSVVDQIQGLEDELITRGETSIHIKNWSNQFQTLQQTAGTPLEIAMLPGKNNDQGMFQKPSMLWSIGENSKHKKQAADFINFYTNTVEVFEVIGGDRGVPIKPDVREALRENGLSEAQEKIFDYLDVVAENSSAPDTNFPPSASEVLQALKDTDEMVMYGEMTPEEGAKHFRDEAESILSEQ</sequence>
<dbReference type="STRING" id="1884432.SAMN05518683_11946"/>
<dbReference type="InterPro" id="IPR006059">
    <property type="entry name" value="SBP"/>
</dbReference>
<dbReference type="Pfam" id="PF13416">
    <property type="entry name" value="SBP_bac_8"/>
    <property type="match status" value="1"/>
</dbReference>
<dbReference type="EMBL" id="FOXD01000019">
    <property type="protein sequence ID" value="SFQ16281.1"/>
    <property type="molecule type" value="Genomic_DNA"/>
</dbReference>
<protein>
    <submittedName>
        <fullName evidence="3">Multiple sugar transport system substrate-binding protein</fullName>
    </submittedName>
</protein>
<keyword evidence="3" id="KW-0762">Sugar transport</keyword>
<dbReference type="PANTHER" id="PTHR43649">
    <property type="entry name" value="ARABINOSE-BINDING PROTEIN-RELATED"/>
    <property type="match status" value="1"/>
</dbReference>